<evidence type="ECO:0000256" key="1">
    <source>
        <dbReference type="SAM" id="MobiDB-lite"/>
    </source>
</evidence>
<dbReference type="Proteomes" id="UP000054107">
    <property type="component" value="Unassembled WGS sequence"/>
</dbReference>
<dbReference type="EMBL" id="LN734237">
    <property type="protein sequence ID" value="CEP20179.1"/>
    <property type="molecule type" value="Genomic_DNA"/>
</dbReference>
<dbReference type="OrthoDB" id="2284923at2759"/>
<evidence type="ECO:0000313" key="4">
    <source>
        <dbReference type="Proteomes" id="UP000054107"/>
    </source>
</evidence>
<organism evidence="3 4">
    <name type="scientific">Parasitella parasitica</name>
    <dbReference type="NCBI Taxonomy" id="35722"/>
    <lineage>
        <taxon>Eukaryota</taxon>
        <taxon>Fungi</taxon>
        <taxon>Fungi incertae sedis</taxon>
        <taxon>Mucoromycota</taxon>
        <taxon>Mucoromycotina</taxon>
        <taxon>Mucoromycetes</taxon>
        <taxon>Mucorales</taxon>
        <taxon>Mucorineae</taxon>
        <taxon>Mucoraceae</taxon>
        <taxon>Parasitella</taxon>
    </lineage>
</organism>
<feature type="region of interest" description="Disordered" evidence="1">
    <location>
        <begin position="574"/>
        <end position="716"/>
    </location>
</feature>
<name>A0A0B7NY50_9FUNG</name>
<dbReference type="PROSITE" id="PS50878">
    <property type="entry name" value="RT_POL"/>
    <property type="match status" value="1"/>
</dbReference>
<gene>
    <name evidence="3" type="primary">PARPA_14500.1 scaffold 50588</name>
</gene>
<sequence>MHALDSVQGGFRQRRGVLDQSFNLHTLIQQYRQLYSQPPTLAFLDIKAAYDSVNRDVIWTILRRQLPLRLYLLIKHMFDDIRLSVISNNYESSFIYPKKGVLQGSILSPMLYAVFINTLPSYIRTECTQPLLIRSLPPGQPPHTEEGILSIQRRSRRDRRLDTNITIINSLLYADDVVLIGSANDVVTMLQHAEQHSFDNEYKWHPSKSVVINPSSSFEFTLYGQPLATASTFKYLGIPFNEYGIQQNSLLQQNINAATLQMQHLRHFGVHMYSLGLSIAISAYKQFIRPILEFGLCLLDLNYQQKKKLQQAQNLCIKKALNFKDSSKPPTSIIEHITNLPTMTTRHQLLQFKFLVKIHSLPPGLLTANILYSLLGKGTMLKYWKTSTRKNTLWTSLLTTTSIMNINLNPPDRKEIYHIVTKFKHDQHHQRQALPNLQTIKQCRSDPVPTTDPILFIPCTTKERHRLIKWRMGWLIPKSSTPILCPCDNTTPISKRHLFLSCPLLHSNLELLDLLLRQHIKSYTRPELPATEIDFLLNRLPKKFTTFHTQHWKHTWPVLNQLLLQIDKLAHPAATFDNEPTPGQLKAHTSKIPLPRQLRSSRTVPTVQTASQSDKRSTRSTKPAISTSSSSSKSNISQHSSNSHRDNDSVKRPFSSLSPPLFGTDSQKQVKKHSGSKPSRLPQPKTMNSPDNIDTNFTESGTNITPVFSSASPRPVDLDATTPANSRVIDIHFPTHRVVCFLLHADFVLEFTSTMHKNLKIDPLLDFDPLEDANLHDPALAASDPATRLRKLQDLQNIRVLRAITFVRLSVRVSVARSMLSQGFISQPQFDAILADTLAARAAQTPATTVSVSAQERKEKKRIRVEYYFNLNYLDPVSALALASSPPSSGPSTGTNAKASAAALNAMEV</sequence>
<dbReference type="InterPro" id="IPR000477">
    <property type="entry name" value="RT_dom"/>
</dbReference>
<feature type="compositionally biased region" description="Polar residues" evidence="1">
    <location>
        <begin position="598"/>
        <end position="612"/>
    </location>
</feature>
<accession>A0A0B7NY50</accession>
<feature type="compositionally biased region" description="Polar residues" evidence="1">
    <location>
        <begin position="685"/>
        <end position="712"/>
    </location>
</feature>
<dbReference type="STRING" id="35722.A0A0B7NY50"/>
<protein>
    <recommendedName>
        <fullName evidence="2">Reverse transcriptase domain-containing protein</fullName>
    </recommendedName>
</protein>
<proteinExistence type="predicted"/>
<dbReference type="AlphaFoldDB" id="A0A0B7NY50"/>
<reference evidence="3 4" key="1">
    <citation type="submission" date="2014-09" db="EMBL/GenBank/DDBJ databases">
        <authorList>
            <person name="Ellenberger Sabrina"/>
        </authorList>
    </citation>
    <scope>NUCLEOTIDE SEQUENCE [LARGE SCALE GENOMIC DNA]</scope>
    <source>
        <strain evidence="3 4">CBS 412.66</strain>
    </source>
</reference>
<dbReference type="PANTHER" id="PTHR47027">
    <property type="entry name" value="REVERSE TRANSCRIPTASE DOMAIN-CONTAINING PROTEIN"/>
    <property type="match status" value="1"/>
</dbReference>
<evidence type="ECO:0000259" key="2">
    <source>
        <dbReference type="PROSITE" id="PS50878"/>
    </source>
</evidence>
<keyword evidence="4" id="KW-1185">Reference proteome</keyword>
<dbReference type="Pfam" id="PF00078">
    <property type="entry name" value="RVT_1"/>
    <property type="match status" value="1"/>
</dbReference>
<evidence type="ECO:0000313" key="3">
    <source>
        <dbReference type="EMBL" id="CEP20179.1"/>
    </source>
</evidence>
<feature type="compositionally biased region" description="Low complexity" evidence="1">
    <location>
        <begin position="620"/>
        <end position="641"/>
    </location>
</feature>
<feature type="domain" description="Reverse transcriptase" evidence="2">
    <location>
        <begin position="1"/>
        <end position="240"/>
    </location>
</feature>
<dbReference type="PANTHER" id="PTHR47027:SF30">
    <property type="entry name" value="THAP-TYPE DOMAIN-CONTAINING PROTEIN"/>
    <property type="match status" value="1"/>
</dbReference>